<name>X5DRF4_9CORY</name>
<dbReference type="PANTHER" id="PTHR30231">
    <property type="entry name" value="DNA POLYMERASE III SUBUNIT EPSILON"/>
    <property type="match status" value="1"/>
</dbReference>
<dbReference type="Gene3D" id="3.30.420.10">
    <property type="entry name" value="Ribonuclease H-like superfamily/Ribonuclease H"/>
    <property type="match status" value="1"/>
</dbReference>
<keyword evidence="2" id="KW-0378">Hydrolase</keyword>
<feature type="domain" description="Exonuclease" evidence="4">
    <location>
        <begin position="36"/>
        <end position="213"/>
    </location>
</feature>
<sequence>MNLLRRLWEKRRATGALADFYAVAGPAGSTSLDDLPVLAVDVEATGLDLATDRLLSIGWVPMDGRRIVLSGAREVVISGAKDDGGGVGQSATVHGLTDDMVDAGMPLAEALGELLAALQGRVMLAHFSMIEEDFLSAACRSVFGAGLVVPTLDTYALERRRMERDSVQPRGEDLRLPRIRDRYGLPSYPPHRAVTDALSCAELFLAMTSPANGRSPYSTLRSAQV</sequence>
<evidence type="ECO:0000256" key="2">
    <source>
        <dbReference type="ARBA" id="ARBA00022801"/>
    </source>
</evidence>
<dbReference type="GO" id="GO:0003676">
    <property type="term" value="F:nucleic acid binding"/>
    <property type="evidence" value="ECO:0007669"/>
    <property type="project" value="InterPro"/>
</dbReference>
<dbReference type="PANTHER" id="PTHR30231:SF4">
    <property type="entry name" value="PROTEIN NEN2"/>
    <property type="match status" value="1"/>
</dbReference>
<evidence type="ECO:0000313" key="5">
    <source>
        <dbReference type="EMBL" id="AHW63859.1"/>
    </source>
</evidence>
<dbReference type="HOGENOM" id="CLU_047806_9_0_11"/>
<dbReference type="eggNOG" id="COG0847">
    <property type="taxonomic scope" value="Bacteria"/>
</dbReference>
<evidence type="ECO:0000259" key="4">
    <source>
        <dbReference type="SMART" id="SM00479"/>
    </source>
</evidence>
<keyword evidence="3" id="KW-0269">Exonuclease</keyword>
<dbReference type="EMBL" id="CP006842">
    <property type="protein sequence ID" value="AHW63859.1"/>
    <property type="molecule type" value="Genomic_DNA"/>
</dbReference>
<dbReference type="SMART" id="SM00479">
    <property type="entry name" value="EXOIII"/>
    <property type="match status" value="1"/>
</dbReference>
<dbReference type="STRING" id="1404245.CGLY_07070"/>
<dbReference type="InterPro" id="IPR012337">
    <property type="entry name" value="RNaseH-like_sf"/>
</dbReference>
<organism evidence="5 6">
    <name type="scientific">Corynebacterium glyciniphilum AJ 3170</name>
    <dbReference type="NCBI Taxonomy" id="1404245"/>
    <lineage>
        <taxon>Bacteria</taxon>
        <taxon>Bacillati</taxon>
        <taxon>Actinomycetota</taxon>
        <taxon>Actinomycetes</taxon>
        <taxon>Mycobacteriales</taxon>
        <taxon>Corynebacteriaceae</taxon>
        <taxon>Corynebacterium</taxon>
    </lineage>
</organism>
<dbReference type="OrthoDB" id="190275at2"/>
<proteinExistence type="predicted"/>
<evidence type="ECO:0000256" key="3">
    <source>
        <dbReference type="ARBA" id="ARBA00022839"/>
    </source>
</evidence>
<dbReference type="GO" id="GO:0008408">
    <property type="term" value="F:3'-5' exonuclease activity"/>
    <property type="evidence" value="ECO:0007669"/>
    <property type="project" value="TreeGrafter"/>
</dbReference>
<gene>
    <name evidence="5" type="ORF">CGLY_07070</name>
</gene>
<evidence type="ECO:0000313" key="6">
    <source>
        <dbReference type="Proteomes" id="UP000023703"/>
    </source>
</evidence>
<keyword evidence="1" id="KW-0540">Nuclease</keyword>
<evidence type="ECO:0000256" key="1">
    <source>
        <dbReference type="ARBA" id="ARBA00022722"/>
    </source>
</evidence>
<dbReference type="CDD" id="cd06127">
    <property type="entry name" value="DEDDh"/>
    <property type="match status" value="1"/>
</dbReference>
<dbReference type="InterPro" id="IPR036397">
    <property type="entry name" value="RNaseH_sf"/>
</dbReference>
<dbReference type="RefSeq" id="WP_038547914.1">
    <property type="nucleotide sequence ID" value="NZ_CP006842.1"/>
</dbReference>
<dbReference type="SUPFAM" id="SSF53098">
    <property type="entry name" value="Ribonuclease H-like"/>
    <property type="match status" value="1"/>
</dbReference>
<dbReference type="GO" id="GO:0005829">
    <property type="term" value="C:cytosol"/>
    <property type="evidence" value="ECO:0007669"/>
    <property type="project" value="TreeGrafter"/>
</dbReference>
<dbReference type="Proteomes" id="UP000023703">
    <property type="component" value="Chromosome"/>
</dbReference>
<protein>
    <submittedName>
        <fullName evidence="5">DNA polymerase III subunit epsilon</fullName>
    </submittedName>
</protein>
<dbReference type="KEGG" id="cgy:CGLY_07070"/>
<dbReference type="Pfam" id="PF00929">
    <property type="entry name" value="RNase_T"/>
    <property type="match status" value="1"/>
</dbReference>
<keyword evidence="6" id="KW-1185">Reference proteome</keyword>
<dbReference type="InterPro" id="IPR013520">
    <property type="entry name" value="Ribonucl_H"/>
</dbReference>
<dbReference type="AlphaFoldDB" id="X5DRF4"/>
<reference evidence="5 6" key="1">
    <citation type="journal article" date="2015" name="Int. J. Syst. Evol. Microbiol.">
        <title>Revisiting Corynebacterium glyciniphilum (ex Kubota et al., 1972) sp. nov., nom. rev., isolated from putrefied banana.</title>
        <authorList>
            <person name="Al-Dilaimi A."/>
            <person name="Bednarz H."/>
            <person name="Lomker A."/>
            <person name="Niehaus K."/>
            <person name="Kalinowski J."/>
            <person name="Ruckert C."/>
        </authorList>
    </citation>
    <scope>NUCLEOTIDE SEQUENCE [LARGE SCALE GENOMIC DNA]</scope>
    <source>
        <strain evidence="5">AJ 3170</strain>
    </source>
</reference>
<accession>X5DRF4</accession>